<dbReference type="EMBL" id="JAGTJQ010000013">
    <property type="protein sequence ID" value="KAH7014157.1"/>
    <property type="molecule type" value="Genomic_DNA"/>
</dbReference>
<proteinExistence type="inferred from homology"/>
<evidence type="ECO:0000256" key="17">
    <source>
        <dbReference type="ARBA" id="ARBA00048918"/>
    </source>
</evidence>
<evidence type="ECO:0000256" key="5">
    <source>
        <dbReference type="ARBA" id="ARBA00022824"/>
    </source>
</evidence>
<keyword evidence="6" id="KW-0521">NADP</keyword>
<dbReference type="Gene3D" id="1.20.120.1630">
    <property type="match status" value="1"/>
</dbReference>
<evidence type="ECO:0000256" key="13">
    <source>
        <dbReference type="ARBA" id="ARBA00023166"/>
    </source>
</evidence>
<evidence type="ECO:0000256" key="1">
    <source>
        <dbReference type="ARBA" id="ARBA00004477"/>
    </source>
</evidence>
<keyword evidence="3 18" id="KW-0444">Lipid biosynthesis</keyword>
<evidence type="ECO:0000256" key="4">
    <source>
        <dbReference type="ARBA" id="ARBA00022692"/>
    </source>
</evidence>
<feature type="transmembrane region" description="Helical" evidence="18">
    <location>
        <begin position="143"/>
        <end position="164"/>
    </location>
</feature>
<evidence type="ECO:0000256" key="11">
    <source>
        <dbReference type="ARBA" id="ARBA00023098"/>
    </source>
</evidence>
<dbReference type="EC" id="1.3.1.71" evidence="16 18"/>
<evidence type="ECO:0000256" key="6">
    <source>
        <dbReference type="ARBA" id="ARBA00022857"/>
    </source>
</evidence>
<dbReference type="PROSITE" id="PS01017">
    <property type="entry name" value="STEROL_REDUCT_1"/>
    <property type="match status" value="1"/>
</dbReference>
<dbReference type="RefSeq" id="XP_046005124.1">
    <property type="nucleotide sequence ID" value="XM_046161583.1"/>
</dbReference>
<comment type="similarity">
    <text evidence="2 18">Belongs to the ERG4/ERG24 family.</text>
</comment>
<keyword evidence="20" id="KW-1185">Reference proteome</keyword>
<evidence type="ECO:0000256" key="16">
    <source>
        <dbReference type="ARBA" id="ARBA00038892"/>
    </source>
</evidence>
<evidence type="ECO:0000256" key="9">
    <source>
        <dbReference type="ARBA" id="ARBA00023002"/>
    </source>
</evidence>
<feature type="transmembrane region" description="Helical" evidence="18">
    <location>
        <begin position="198"/>
        <end position="216"/>
    </location>
</feature>
<protein>
    <recommendedName>
        <fullName evidence="16 18">Delta(24(24(1)))-sterol reductase</fullName>
        <ecNumber evidence="16 18">1.3.1.71</ecNumber>
    </recommendedName>
    <alternativeName>
        <fullName evidence="18">C-24(28) sterol reductase</fullName>
    </alternativeName>
    <alternativeName>
        <fullName evidence="18">Sterol Delta(24(28))-reductase</fullName>
    </alternativeName>
</protein>
<keyword evidence="12 18" id="KW-0472">Membrane</keyword>
<dbReference type="OrthoDB" id="5326588at2759"/>
<feature type="transmembrane region" description="Helical" evidence="18">
    <location>
        <begin position="305"/>
        <end position="322"/>
    </location>
</feature>
<feature type="transmembrane region" description="Helical" evidence="18">
    <location>
        <begin position="73"/>
        <end position="94"/>
    </location>
</feature>
<keyword evidence="4 18" id="KW-0812">Transmembrane</keyword>
<evidence type="ECO:0000256" key="12">
    <source>
        <dbReference type="ARBA" id="ARBA00023136"/>
    </source>
</evidence>
<evidence type="ECO:0000256" key="8">
    <source>
        <dbReference type="ARBA" id="ARBA00022989"/>
    </source>
</evidence>
<keyword evidence="11 18" id="KW-0443">Lipid metabolism</keyword>
<comment type="subcellular location">
    <subcellularLocation>
        <location evidence="1">Endoplasmic reticulum membrane</location>
        <topology evidence="1">Multi-pass membrane protein</topology>
    </subcellularLocation>
</comment>
<sequence>MPADHIEFGGSLGTLALMIGFPLLMWYMWIGAVYYDGNLPLPAEQQSTGEFVQHLVDLVYKGAYPTAKAWKTYWIFFLMEMAFYYTLPGVSGYGKQLRHEGNKQLKYFCNAYASFYATIAVASALHVTGVYPLYTIIDEFGSIMSVAIFSGFINSVLVYVAAFARGRTHRLSGYPIYDFFMGAELNPRIGILDLKMFYEVRIPWFILFLISCAVGARQYEDYGYVSGEVLFLILAHFLYANACAKAEQLIITSWDMYYEKLGFMLTFWNMAGVPFSYCHCALYLANHPSTTSTSSSSSTFWSAHPLALALFVAFYLVVYWIWDSANGQKNAFRQMERGQYVERKTFPQMPWRVIHDPRVIRTDKGDTIMVDGWFGIVRKPHYPCDMWFSISWGLITGFKSPFPWFYPVFFCIMIAHRTRRDIIKCRNKYGKAWEQYEKEVPYLFIPVCVPSTTRA</sequence>
<keyword evidence="5" id="KW-0256">Endoplasmic reticulum</keyword>
<feature type="transmembrane region" description="Helical" evidence="18">
    <location>
        <begin position="115"/>
        <end position="137"/>
    </location>
</feature>
<evidence type="ECO:0000313" key="20">
    <source>
        <dbReference type="Proteomes" id="UP000756346"/>
    </source>
</evidence>
<keyword evidence="8 18" id="KW-1133">Transmembrane helix</keyword>
<dbReference type="Pfam" id="PF01222">
    <property type="entry name" value="ERG4_ERG24"/>
    <property type="match status" value="1"/>
</dbReference>
<dbReference type="PANTHER" id="PTHR21257:SF31">
    <property type="entry name" value="DELTA(24(24(1)))-STEROL REDUCTASE ERG4"/>
    <property type="match status" value="1"/>
</dbReference>
<dbReference type="InterPro" id="IPR001171">
    <property type="entry name" value="ERG24_DHCR-like"/>
</dbReference>
<reference evidence="19" key="1">
    <citation type="journal article" date="2021" name="Nat. Commun.">
        <title>Genetic determinants of endophytism in the Arabidopsis root mycobiome.</title>
        <authorList>
            <person name="Mesny F."/>
            <person name="Miyauchi S."/>
            <person name="Thiergart T."/>
            <person name="Pickel B."/>
            <person name="Atanasova L."/>
            <person name="Karlsson M."/>
            <person name="Huettel B."/>
            <person name="Barry K.W."/>
            <person name="Haridas S."/>
            <person name="Chen C."/>
            <person name="Bauer D."/>
            <person name="Andreopoulos W."/>
            <person name="Pangilinan J."/>
            <person name="LaButti K."/>
            <person name="Riley R."/>
            <person name="Lipzen A."/>
            <person name="Clum A."/>
            <person name="Drula E."/>
            <person name="Henrissat B."/>
            <person name="Kohler A."/>
            <person name="Grigoriev I.V."/>
            <person name="Martin F.M."/>
            <person name="Hacquard S."/>
        </authorList>
    </citation>
    <scope>NUCLEOTIDE SEQUENCE</scope>
    <source>
        <strain evidence="19">MPI-CAGE-CH-0230</strain>
    </source>
</reference>
<dbReference type="GeneID" id="70191129"/>
<dbReference type="AlphaFoldDB" id="A0A9P8XUQ4"/>
<dbReference type="Proteomes" id="UP000756346">
    <property type="component" value="Unassembled WGS sequence"/>
</dbReference>
<comment type="caution">
    <text evidence="19">The sequence shown here is derived from an EMBL/GenBank/DDBJ whole genome shotgun (WGS) entry which is preliminary data.</text>
</comment>
<evidence type="ECO:0000256" key="3">
    <source>
        <dbReference type="ARBA" id="ARBA00022516"/>
    </source>
</evidence>
<evidence type="ECO:0000256" key="10">
    <source>
        <dbReference type="ARBA" id="ARBA00023011"/>
    </source>
</evidence>
<keyword evidence="7 18" id="KW-0752">Steroid biosynthesis</keyword>
<comment type="pathway">
    <text evidence="15 18">Steroid metabolism; ergosterol biosynthesis.</text>
</comment>
<organism evidence="19 20">
    <name type="scientific">Microdochium trichocladiopsis</name>
    <dbReference type="NCBI Taxonomy" id="1682393"/>
    <lineage>
        <taxon>Eukaryota</taxon>
        <taxon>Fungi</taxon>
        <taxon>Dikarya</taxon>
        <taxon>Ascomycota</taxon>
        <taxon>Pezizomycotina</taxon>
        <taxon>Sordariomycetes</taxon>
        <taxon>Xylariomycetidae</taxon>
        <taxon>Xylariales</taxon>
        <taxon>Microdochiaceae</taxon>
        <taxon>Microdochium</taxon>
    </lineage>
</organism>
<comment type="catalytic activity">
    <reaction evidence="17">
        <text>ergosterol + NADP(+) = ergosta-5,7,22,24(28)-tetraen-3beta-ol + NADPH + H(+)</text>
        <dbReference type="Rhea" id="RHEA:18501"/>
        <dbReference type="ChEBI" id="CHEBI:15378"/>
        <dbReference type="ChEBI" id="CHEBI:16933"/>
        <dbReference type="ChEBI" id="CHEBI:18249"/>
        <dbReference type="ChEBI" id="CHEBI:57783"/>
        <dbReference type="ChEBI" id="CHEBI:58349"/>
        <dbReference type="EC" id="1.3.1.71"/>
    </reaction>
    <physiologicalReaction direction="right-to-left" evidence="17">
        <dbReference type="Rhea" id="RHEA:18503"/>
    </physiologicalReaction>
</comment>
<dbReference type="GO" id="GO:0005789">
    <property type="term" value="C:endoplasmic reticulum membrane"/>
    <property type="evidence" value="ECO:0007669"/>
    <property type="project" value="UniProtKB-SubCell"/>
</dbReference>
<feature type="transmembrane region" description="Helical" evidence="18">
    <location>
        <begin position="222"/>
        <end position="240"/>
    </location>
</feature>
<keyword evidence="9 18" id="KW-0560">Oxidoreductase</keyword>
<evidence type="ECO:0000256" key="7">
    <source>
        <dbReference type="ARBA" id="ARBA00022955"/>
    </source>
</evidence>
<evidence type="ECO:0000256" key="14">
    <source>
        <dbReference type="ARBA" id="ARBA00023221"/>
    </source>
</evidence>
<gene>
    <name evidence="19" type="ORF">B0I36DRAFT_397526</name>
</gene>
<dbReference type="GO" id="GO:0000246">
    <property type="term" value="F:Delta24(24-1) sterol reductase activity"/>
    <property type="evidence" value="ECO:0007669"/>
    <property type="project" value="UniProtKB-EC"/>
</dbReference>
<evidence type="ECO:0000313" key="19">
    <source>
        <dbReference type="EMBL" id="KAH7014157.1"/>
    </source>
</evidence>
<evidence type="ECO:0000256" key="2">
    <source>
        <dbReference type="ARBA" id="ARBA00005402"/>
    </source>
</evidence>
<feature type="transmembrane region" description="Helical" evidence="18">
    <location>
        <begin position="12"/>
        <end position="35"/>
    </location>
</feature>
<dbReference type="GO" id="GO:0006696">
    <property type="term" value="P:ergosterol biosynthetic process"/>
    <property type="evidence" value="ECO:0007669"/>
    <property type="project" value="TreeGrafter"/>
</dbReference>
<feature type="transmembrane region" description="Helical" evidence="18">
    <location>
        <begin position="261"/>
        <end position="285"/>
    </location>
</feature>
<evidence type="ECO:0000256" key="18">
    <source>
        <dbReference type="RuleBase" id="RU369120"/>
    </source>
</evidence>
<dbReference type="PANTHER" id="PTHR21257">
    <property type="entry name" value="DELTA(14)-STEROL REDUCTASE"/>
    <property type="match status" value="1"/>
</dbReference>
<accession>A0A9P8XUQ4</accession>
<dbReference type="InterPro" id="IPR018083">
    <property type="entry name" value="Sterol_reductase_CS"/>
</dbReference>
<keyword evidence="14 18" id="KW-0753">Steroid metabolism</keyword>
<name>A0A9P8XUQ4_9PEZI</name>
<dbReference type="FunFam" id="1.20.120.1630:FF:000003">
    <property type="entry name" value="C-24(28) sterol reductase"/>
    <property type="match status" value="1"/>
</dbReference>
<keyword evidence="10 18" id="KW-0756">Sterol biosynthesis</keyword>
<evidence type="ECO:0000256" key="15">
    <source>
        <dbReference type="ARBA" id="ARBA00029435"/>
    </source>
</evidence>
<keyword evidence="13 18" id="KW-1207">Sterol metabolism</keyword>